<protein>
    <submittedName>
        <fullName evidence="4">NmrA family transcriptional regulator</fullName>
    </submittedName>
</protein>
<dbReference type="SUPFAM" id="SSF51735">
    <property type="entry name" value="NAD(P)-binding Rossmann-fold domains"/>
    <property type="match status" value="1"/>
</dbReference>
<keyword evidence="5" id="KW-1185">Reference proteome</keyword>
<reference evidence="4" key="2">
    <citation type="submission" date="2020-09" db="EMBL/GenBank/DDBJ databases">
        <authorList>
            <person name="Sun Q."/>
            <person name="Zhou Y."/>
        </authorList>
    </citation>
    <scope>NUCLEOTIDE SEQUENCE</scope>
    <source>
        <strain evidence="4">CGMCC 4.7679</strain>
    </source>
</reference>
<organism evidence="4 5">
    <name type="scientific">Amycolatopsis bartoniae</name>
    <dbReference type="NCBI Taxonomy" id="941986"/>
    <lineage>
        <taxon>Bacteria</taxon>
        <taxon>Bacillati</taxon>
        <taxon>Actinomycetota</taxon>
        <taxon>Actinomycetes</taxon>
        <taxon>Pseudonocardiales</taxon>
        <taxon>Pseudonocardiaceae</taxon>
        <taxon>Amycolatopsis</taxon>
    </lineage>
</organism>
<proteinExistence type="inferred from homology"/>
<keyword evidence="2" id="KW-0521">NADP</keyword>
<dbReference type="PANTHER" id="PTHR42748:SF7">
    <property type="entry name" value="NMRA LIKE REDOX SENSOR 1-RELATED"/>
    <property type="match status" value="1"/>
</dbReference>
<feature type="domain" description="NmrA-like" evidence="3">
    <location>
        <begin position="2"/>
        <end position="256"/>
    </location>
</feature>
<comment type="caution">
    <text evidence="4">The sequence shown here is derived from an EMBL/GenBank/DDBJ whole genome shotgun (WGS) entry which is preliminary data.</text>
</comment>
<dbReference type="InterPro" id="IPR036291">
    <property type="entry name" value="NAD(P)-bd_dom_sf"/>
</dbReference>
<evidence type="ECO:0000256" key="2">
    <source>
        <dbReference type="ARBA" id="ARBA00022857"/>
    </source>
</evidence>
<dbReference type="OrthoDB" id="319724at2"/>
<dbReference type="Gene3D" id="3.40.50.720">
    <property type="entry name" value="NAD(P)-binding Rossmann-like Domain"/>
    <property type="match status" value="1"/>
</dbReference>
<accession>A0A8H9J177</accession>
<comment type="similarity">
    <text evidence="1">Belongs to the NmrA-type oxidoreductase family.</text>
</comment>
<dbReference type="AlphaFoldDB" id="A0A8H9J177"/>
<dbReference type="InterPro" id="IPR008030">
    <property type="entry name" value="NmrA-like"/>
</dbReference>
<dbReference type="RefSeq" id="WP_145934984.1">
    <property type="nucleotide sequence ID" value="NZ_BNAV01000004.1"/>
</dbReference>
<sequence length="271" mass="29035">MRVVVLGVTGKQGGAVARRLLADGWQVRGVTRDPSGARAQALAAQGVEMVTAPSFSGVEAVFAVHPGPLAPELDEFADLEPVVKAAGDAHLVYSSALGADRSQPAKHAVEQLIADLGVSATVLRPSSFMENYLDPRFGLFGGELRTALNPGTRQQLIAVDDIAAFAALAFAEPDLLRGRTLDLAGDALTPPEIAAAVSAATGREVPYVHLPIEELRKVNPRFARGYELMNSMPEPSADFSELRKLHPELMTFETWLTRTGATQKLFRRAEN</sequence>
<gene>
    <name evidence="4" type="ORF">GCM10017566_35360</name>
</gene>
<evidence type="ECO:0000313" key="4">
    <source>
        <dbReference type="EMBL" id="GHF58895.1"/>
    </source>
</evidence>
<name>A0A8H9J177_9PSEU</name>
<dbReference type="EMBL" id="BNAV01000004">
    <property type="protein sequence ID" value="GHF58895.1"/>
    <property type="molecule type" value="Genomic_DNA"/>
</dbReference>
<dbReference type="InterPro" id="IPR051164">
    <property type="entry name" value="NmrA-like_oxidored"/>
</dbReference>
<evidence type="ECO:0000313" key="5">
    <source>
        <dbReference type="Proteomes" id="UP000658656"/>
    </source>
</evidence>
<evidence type="ECO:0000256" key="1">
    <source>
        <dbReference type="ARBA" id="ARBA00006328"/>
    </source>
</evidence>
<dbReference type="PANTHER" id="PTHR42748">
    <property type="entry name" value="NITROGEN METABOLITE REPRESSION PROTEIN NMRA FAMILY MEMBER"/>
    <property type="match status" value="1"/>
</dbReference>
<dbReference type="Proteomes" id="UP000658656">
    <property type="component" value="Unassembled WGS sequence"/>
</dbReference>
<dbReference type="Pfam" id="PF05368">
    <property type="entry name" value="NmrA"/>
    <property type="match status" value="1"/>
</dbReference>
<evidence type="ECO:0000259" key="3">
    <source>
        <dbReference type="Pfam" id="PF05368"/>
    </source>
</evidence>
<reference evidence="4" key="1">
    <citation type="journal article" date="2014" name="Int. J. Syst. Evol. Microbiol.">
        <title>Complete genome sequence of Corynebacterium casei LMG S-19264T (=DSM 44701T), isolated from a smear-ripened cheese.</title>
        <authorList>
            <consortium name="US DOE Joint Genome Institute (JGI-PGF)"/>
            <person name="Walter F."/>
            <person name="Albersmeier A."/>
            <person name="Kalinowski J."/>
            <person name="Ruckert C."/>
        </authorList>
    </citation>
    <scope>NUCLEOTIDE SEQUENCE</scope>
    <source>
        <strain evidence="4">CGMCC 4.7679</strain>
    </source>
</reference>
<dbReference type="Gene3D" id="3.90.25.10">
    <property type="entry name" value="UDP-galactose 4-epimerase, domain 1"/>
    <property type="match status" value="1"/>
</dbReference>